<dbReference type="GO" id="GO:0000287">
    <property type="term" value="F:magnesium ion binding"/>
    <property type="evidence" value="ECO:0007669"/>
    <property type="project" value="TreeGrafter"/>
</dbReference>
<accession>A3U2P8</accession>
<evidence type="ECO:0000256" key="2">
    <source>
        <dbReference type="ARBA" id="ARBA00022801"/>
    </source>
</evidence>
<keyword evidence="1" id="KW-0479">Metal-binding</keyword>
<evidence type="ECO:0008006" key="6">
    <source>
        <dbReference type="Google" id="ProtNLM"/>
    </source>
</evidence>
<dbReference type="OrthoDB" id="193379at2"/>
<dbReference type="InterPro" id="IPR006381">
    <property type="entry name" value="HAD-SF-IIB-MPGP"/>
</dbReference>
<dbReference type="AlphaFoldDB" id="A3U2P8"/>
<organism evidence="4 5">
    <name type="scientific">Pseudooceanicola batsensis (strain ATCC BAA-863 / DSM 15984 / KCTC 12145 / HTCC2597)</name>
    <name type="common">Oceanicola batsensis</name>
    <dbReference type="NCBI Taxonomy" id="252305"/>
    <lineage>
        <taxon>Bacteria</taxon>
        <taxon>Pseudomonadati</taxon>
        <taxon>Pseudomonadota</taxon>
        <taxon>Alphaproteobacteria</taxon>
        <taxon>Rhodobacterales</taxon>
        <taxon>Paracoccaceae</taxon>
        <taxon>Pseudooceanicola</taxon>
    </lineage>
</organism>
<dbReference type="InterPro" id="IPR023214">
    <property type="entry name" value="HAD_sf"/>
</dbReference>
<dbReference type="PANTHER" id="PTHR10000:SF8">
    <property type="entry name" value="HAD SUPERFAMILY HYDROLASE-LIKE, TYPE 3"/>
    <property type="match status" value="1"/>
</dbReference>
<dbReference type="SFLD" id="SFLDS00003">
    <property type="entry name" value="Haloacid_Dehalogenase"/>
    <property type="match status" value="1"/>
</dbReference>
<dbReference type="SFLD" id="SFLDG01142">
    <property type="entry name" value="C2.B.2:_Mannosyl-3-phosphoglyc"/>
    <property type="match status" value="1"/>
</dbReference>
<dbReference type="SUPFAM" id="SSF56784">
    <property type="entry name" value="HAD-like"/>
    <property type="match status" value="1"/>
</dbReference>
<dbReference type="Proteomes" id="UP000004318">
    <property type="component" value="Unassembled WGS sequence"/>
</dbReference>
<dbReference type="STRING" id="252305.OB2597_04258"/>
<keyword evidence="5" id="KW-1185">Reference proteome</keyword>
<dbReference type="GO" id="GO:0050531">
    <property type="term" value="F:mannosyl-3-phosphoglycerate phosphatase activity"/>
    <property type="evidence" value="ECO:0007669"/>
    <property type="project" value="InterPro"/>
</dbReference>
<evidence type="ECO:0000256" key="3">
    <source>
        <dbReference type="ARBA" id="ARBA00022842"/>
    </source>
</evidence>
<dbReference type="InterPro" id="IPR036412">
    <property type="entry name" value="HAD-like_sf"/>
</dbReference>
<name>A3U2P8_PSEBH</name>
<evidence type="ECO:0000313" key="4">
    <source>
        <dbReference type="EMBL" id="EAQ01622.1"/>
    </source>
</evidence>
<dbReference type="PANTHER" id="PTHR10000">
    <property type="entry name" value="PHOSPHOSERINE PHOSPHATASE"/>
    <property type="match status" value="1"/>
</dbReference>
<keyword evidence="3" id="KW-0460">Magnesium</keyword>
<evidence type="ECO:0000256" key="1">
    <source>
        <dbReference type="ARBA" id="ARBA00022723"/>
    </source>
</evidence>
<keyword evidence="2" id="KW-0378">Hydrolase</keyword>
<evidence type="ECO:0000313" key="5">
    <source>
        <dbReference type="Proteomes" id="UP000004318"/>
    </source>
</evidence>
<gene>
    <name evidence="4" type="ORF">OB2597_04258</name>
</gene>
<dbReference type="Gene3D" id="3.30.980.20">
    <property type="entry name" value="Putative mannosyl-3-phosphoglycerate phosphatase, domain 2"/>
    <property type="match status" value="1"/>
</dbReference>
<proteinExistence type="predicted"/>
<dbReference type="EMBL" id="AAMO01000012">
    <property type="protein sequence ID" value="EAQ01622.1"/>
    <property type="molecule type" value="Genomic_DNA"/>
</dbReference>
<dbReference type="RefSeq" id="WP_009805101.1">
    <property type="nucleotide sequence ID" value="NZ_CH724131.1"/>
</dbReference>
<sequence length="260" mass="27655">MTDPAYIVFSDLDGTLLDHHDYGWAAALPALSRLRAQGIPVVLASSKTAAEIAPLRAEMRLQHCPAIIENGAGILEPHADADAAGDDYARLREALEGLPPNLRARFRGFGDMTDVQVAEITGLPAASATLARRRAFSEPGLFSGDSAALDTFVDALRAQGVRARRGGRFLTLSLGGTKADRMDEIAGRYGAPVTIALGDAPNDIEMLEQADHGIIISNPDGTPMPVLTGERAGRIRRSEKPGPGGWNETVLRLVSELART</sequence>
<dbReference type="GO" id="GO:0051479">
    <property type="term" value="P:mannosylglycerate biosynthetic process"/>
    <property type="evidence" value="ECO:0007669"/>
    <property type="project" value="InterPro"/>
</dbReference>
<dbReference type="Pfam" id="PF08282">
    <property type="entry name" value="Hydrolase_3"/>
    <property type="match status" value="2"/>
</dbReference>
<dbReference type="SFLD" id="SFLDG01140">
    <property type="entry name" value="C2.B:_Phosphomannomutase_and_P"/>
    <property type="match status" value="1"/>
</dbReference>
<reference evidence="4 5" key="1">
    <citation type="journal article" date="2010" name="J. Bacteriol.">
        <title>Genome sequences of Oceanicola granulosus HTCC2516(T) and Oceanicola batsensis HTCC2597(TDelta).</title>
        <authorList>
            <person name="Thrash J.C."/>
            <person name="Cho J.C."/>
            <person name="Vergin K.L."/>
            <person name="Giovannoni S.J."/>
        </authorList>
    </citation>
    <scope>NUCLEOTIDE SEQUENCE [LARGE SCALE GENOMIC DNA]</scope>
    <source>
        <strain evidence="5">ATCC BAA-863 / DSM 15984 / KCTC 12145 / HTCC2597</strain>
    </source>
</reference>
<dbReference type="Gene3D" id="3.40.50.1000">
    <property type="entry name" value="HAD superfamily/HAD-like"/>
    <property type="match status" value="1"/>
</dbReference>
<dbReference type="GO" id="GO:0005829">
    <property type="term" value="C:cytosol"/>
    <property type="evidence" value="ECO:0007669"/>
    <property type="project" value="TreeGrafter"/>
</dbReference>
<dbReference type="eggNOG" id="COG3769">
    <property type="taxonomic scope" value="Bacteria"/>
</dbReference>
<protein>
    <recommendedName>
        <fullName evidence="6">Mannosyl-3-phosphoglycerate phosphatase</fullName>
    </recommendedName>
</protein>
<comment type="caution">
    <text evidence="4">The sequence shown here is derived from an EMBL/GenBank/DDBJ whole genome shotgun (WGS) entry which is preliminary data.</text>
</comment>
<dbReference type="HOGENOM" id="CLU_063016_0_0_5"/>
<dbReference type="NCBIfam" id="TIGR01486">
    <property type="entry name" value="HAD-SF-IIB-MPGP"/>
    <property type="match status" value="1"/>
</dbReference>